<proteinExistence type="predicted"/>
<dbReference type="KEGG" id="scs:Sta7437_1204"/>
<reference evidence="2" key="1">
    <citation type="journal article" date="2013" name="Proc. Natl. Acad. Sci. U.S.A.">
        <title>Improving the coverage of the cyanobacterial phylum using diversity-driven genome sequencing.</title>
        <authorList>
            <person name="Shih P.M."/>
            <person name="Wu D."/>
            <person name="Latifi A."/>
            <person name="Axen S.D."/>
            <person name="Fewer D.P."/>
            <person name="Talla E."/>
            <person name="Calteau A."/>
            <person name="Cai F."/>
            <person name="Tandeau de Marsac N."/>
            <person name="Rippka R."/>
            <person name="Herdman M."/>
            <person name="Sivonen K."/>
            <person name="Coursin T."/>
            <person name="Laurent T."/>
            <person name="Goodwin L."/>
            <person name="Nolan M."/>
            <person name="Davenport K.W."/>
            <person name="Han C.S."/>
            <person name="Rubin E.M."/>
            <person name="Eisen J.A."/>
            <person name="Woyke T."/>
            <person name="Gugger M."/>
            <person name="Kerfeld C.A."/>
        </authorList>
    </citation>
    <scope>NUCLEOTIDE SEQUENCE [LARGE SCALE GENOMIC DNA]</scope>
    <source>
        <strain evidence="2">ATCC 29371 / PCC 7437</strain>
    </source>
</reference>
<dbReference type="HOGENOM" id="CLU_075026_0_0_3"/>
<dbReference type="STRING" id="111780.Sta7437_1204"/>
<keyword evidence="2" id="KW-1185">Reference proteome</keyword>
<dbReference type="Gene3D" id="3.40.50.1000">
    <property type="entry name" value="HAD superfamily/HAD-like"/>
    <property type="match status" value="1"/>
</dbReference>
<dbReference type="NCBIfam" id="TIGR01484">
    <property type="entry name" value="HAD-SF-IIB"/>
    <property type="match status" value="1"/>
</dbReference>
<name>K9XRR6_STAC7</name>
<dbReference type="GO" id="GO:0005829">
    <property type="term" value="C:cytosol"/>
    <property type="evidence" value="ECO:0007669"/>
    <property type="project" value="TreeGrafter"/>
</dbReference>
<dbReference type="OrthoDB" id="9814970at2"/>
<sequence>MSLFPINQAVQNNQLCDVRLVATDMDGTLTSQGKFTSNFLKAIEVLAQANIDVVIVTGRSAGWVNGIAHYLPIRGAIAENGGLFYDALTSHSELLINLHNLGADRQHGDERWRGNFTLSHRQKLAEIFQVLQNKFTSIQESADNCFRLTDWTFDLNQLTLVELKEMASICQANGWSFTYSNVQCHIKPLLQDKALGLQQILKQYFPQINHQQIITVGDSPNDESLFNQTLFPLSVGVANILDYCDVIQYQPTYITSKSEGEGFTELAELILKQKTKFKM</sequence>
<dbReference type="Proteomes" id="UP000010473">
    <property type="component" value="Chromosome"/>
</dbReference>
<dbReference type="RefSeq" id="WP_015192447.1">
    <property type="nucleotide sequence ID" value="NC_019748.1"/>
</dbReference>
<evidence type="ECO:0000313" key="1">
    <source>
        <dbReference type="EMBL" id="AFZ34774.1"/>
    </source>
</evidence>
<dbReference type="GO" id="GO:0016791">
    <property type="term" value="F:phosphatase activity"/>
    <property type="evidence" value="ECO:0007669"/>
    <property type="project" value="TreeGrafter"/>
</dbReference>
<accession>K9XRR6</accession>
<dbReference type="EMBL" id="CP003653">
    <property type="protein sequence ID" value="AFZ34774.1"/>
    <property type="molecule type" value="Genomic_DNA"/>
</dbReference>
<keyword evidence="1" id="KW-0378">Hydrolase</keyword>
<dbReference type="Pfam" id="PF08282">
    <property type="entry name" value="Hydrolase_3"/>
    <property type="match status" value="1"/>
</dbReference>
<evidence type="ECO:0000313" key="2">
    <source>
        <dbReference type="Proteomes" id="UP000010473"/>
    </source>
</evidence>
<dbReference type="GO" id="GO:0000287">
    <property type="term" value="F:magnesium ion binding"/>
    <property type="evidence" value="ECO:0007669"/>
    <property type="project" value="TreeGrafter"/>
</dbReference>
<dbReference type="eggNOG" id="COG0561">
    <property type="taxonomic scope" value="Bacteria"/>
</dbReference>
<gene>
    <name evidence="1" type="ordered locus">Sta7437_1204</name>
</gene>
<dbReference type="InterPro" id="IPR023214">
    <property type="entry name" value="HAD_sf"/>
</dbReference>
<dbReference type="InterPro" id="IPR036412">
    <property type="entry name" value="HAD-like_sf"/>
</dbReference>
<organism evidence="1 2">
    <name type="scientific">Stanieria cyanosphaera (strain ATCC 29371 / PCC 7437)</name>
    <dbReference type="NCBI Taxonomy" id="111780"/>
    <lineage>
        <taxon>Bacteria</taxon>
        <taxon>Bacillati</taxon>
        <taxon>Cyanobacteriota</taxon>
        <taxon>Cyanophyceae</taxon>
        <taxon>Pleurocapsales</taxon>
        <taxon>Dermocarpellaceae</taxon>
        <taxon>Stanieria</taxon>
    </lineage>
</organism>
<dbReference type="PANTHER" id="PTHR10000">
    <property type="entry name" value="PHOSPHOSERINE PHOSPHATASE"/>
    <property type="match status" value="1"/>
</dbReference>
<dbReference type="PATRIC" id="fig|111780.3.peg.1253"/>
<dbReference type="SUPFAM" id="SSF56784">
    <property type="entry name" value="HAD-like"/>
    <property type="match status" value="1"/>
</dbReference>
<dbReference type="InterPro" id="IPR006379">
    <property type="entry name" value="HAD-SF_hydro_IIB"/>
</dbReference>
<protein>
    <submittedName>
        <fullName evidence="1">HAD-superfamily hydrolase, subfamily IIB</fullName>
    </submittedName>
</protein>
<dbReference type="PANTHER" id="PTHR10000:SF8">
    <property type="entry name" value="HAD SUPERFAMILY HYDROLASE-LIKE, TYPE 3"/>
    <property type="match status" value="1"/>
</dbReference>
<dbReference type="Gene3D" id="3.90.1070.10">
    <property type="match status" value="1"/>
</dbReference>
<dbReference type="AlphaFoldDB" id="K9XRR6"/>